<name>A0A9W7CYP6_9STRA</name>
<protein>
    <submittedName>
        <fullName evidence="3">Unnamed protein product</fullName>
    </submittedName>
</protein>
<evidence type="ECO:0000313" key="4">
    <source>
        <dbReference type="Proteomes" id="UP001165121"/>
    </source>
</evidence>
<dbReference type="AlphaFoldDB" id="A0A9W7CYP6"/>
<feature type="transmembrane region" description="Helical" evidence="2">
    <location>
        <begin position="45"/>
        <end position="64"/>
    </location>
</feature>
<evidence type="ECO:0000256" key="2">
    <source>
        <dbReference type="SAM" id="Phobius"/>
    </source>
</evidence>
<proteinExistence type="predicted"/>
<evidence type="ECO:0000256" key="1">
    <source>
        <dbReference type="SAM" id="MobiDB-lite"/>
    </source>
</evidence>
<accession>A0A9W7CYP6</accession>
<evidence type="ECO:0000313" key="3">
    <source>
        <dbReference type="EMBL" id="GMF48184.1"/>
    </source>
</evidence>
<keyword evidence="2" id="KW-0812">Transmembrane</keyword>
<dbReference type="Gene3D" id="1.10.287.1060">
    <property type="entry name" value="ESAT-6-like"/>
    <property type="match status" value="1"/>
</dbReference>
<keyword evidence="4" id="KW-1185">Reference proteome</keyword>
<gene>
    <name evidence="3" type="ORF">Pfra01_001850100</name>
</gene>
<sequence length="250" mass="27862">MVHGVPLPVPNAIGAAAMPADHLRENFSSIKIHAVYSDLTAVWNLYISMILVVILAILNDGTILTTSRYNVVSSPHPNFRKLHKVFISWTTFGLWLTLSTIALFEIINNPRSSESLCVSCMKSGYHDFRGMLANSPININLFERQSTAAARTGPVATTETTRRQREQQGSLEKRELKTMREIALDLQLAKPNSAAINKRYIIIALKHKNMYETEAEMLQGVPMMVETQGMTLGGGGMSKWRCSMRLAAVR</sequence>
<dbReference type="OrthoDB" id="116380at2759"/>
<feature type="transmembrane region" description="Helical" evidence="2">
    <location>
        <begin position="85"/>
        <end position="107"/>
    </location>
</feature>
<comment type="caution">
    <text evidence="3">The sequence shown here is derived from an EMBL/GenBank/DDBJ whole genome shotgun (WGS) entry which is preliminary data.</text>
</comment>
<keyword evidence="2" id="KW-1133">Transmembrane helix</keyword>
<organism evidence="3 4">
    <name type="scientific">Phytophthora fragariaefolia</name>
    <dbReference type="NCBI Taxonomy" id="1490495"/>
    <lineage>
        <taxon>Eukaryota</taxon>
        <taxon>Sar</taxon>
        <taxon>Stramenopiles</taxon>
        <taxon>Oomycota</taxon>
        <taxon>Peronosporomycetes</taxon>
        <taxon>Peronosporales</taxon>
        <taxon>Peronosporaceae</taxon>
        <taxon>Phytophthora</taxon>
    </lineage>
</organism>
<keyword evidence="2" id="KW-0472">Membrane</keyword>
<feature type="compositionally biased region" description="Basic and acidic residues" evidence="1">
    <location>
        <begin position="160"/>
        <end position="172"/>
    </location>
</feature>
<dbReference type="Gene3D" id="1.20.1110.10">
    <property type="entry name" value="Calcium-transporting ATPase, transmembrane domain"/>
    <property type="match status" value="1"/>
</dbReference>
<dbReference type="Proteomes" id="UP001165121">
    <property type="component" value="Unassembled WGS sequence"/>
</dbReference>
<feature type="region of interest" description="Disordered" evidence="1">
    <location>
        <begin position="150"/>
        <end position="172"/>
    </location>
</feature>
<dbReference type="EMBL" id="BSXT01002286">
    <property type="protein sequence ID" value="GMF48184.1"/>
    <property type="molecule type" value="Genomic_DNA"/>
</dbReference>
<reference evidence="3" key="1">
    <citation type="submission" date="2023-04" db="EMBL/GenBank/DDBJ databases">
        <title>Phytophthora fragariaefolia NBRC 109709.</title>
        <authorList>
            <person name="Ichikawa N."/>
            <person name="Sato H."/>
            <person name="Tonouchi N."/>
        </authorList>
    </citation>
    <scope>NUCLEOTIDE SEQUENCE</scope>
    <source>
        <strain evidence="3">NBRC 109709</strain>
    </source>
</reference>